<dbReference type="PANTHER" id="PTHR47129">
    <property type="entry name" value="QUINONE OXIDOREDUCTASE 2"/>
    <property type="match status" value="1"/>
</dbReference>
<organism evidence="2 3">
    <name type="scientific">Amorphotheca resinae ATCC 22711</name>
    <dbReference type="NCBI Taxonomy" id="857342"/>
    <lineage>
        <taxon>Eukaryota</taxon>
        <taxon>Fungi</taxon>
        <taxon>Dikarya</taxon>
        <taxon>Ascomycota</taxon>
        <taxon>Pezizomycotina</taxon>
        <taxon>Leotiomycetes</taxon>
        <taxon>Helotiales</taxon>
        <taxon>Amorphothecaceae</taxon>
        <taxon>Amorphotheca</taxon>
    </lineage>
</organism>
<dbReference type="Proteomes" id="UP000241818">
    <property type="component" value="Unassembled WGS sequence"/>
</dbReference>
<dbReference type="Pfam" id="PF05368">
    <property type="entry name" value="NmrA"/>
    <property type="match status" value="1"/>
</dbReference>
<dbReference type="RefSeq" id="XP_024723007.1">
    <property type="nucleotide sequence ID" value="XM_024865315.1"/>
</dbReference>
<evidence type="ECO:0000313" key="2">
    <source>
        <dbReference type="EMBL" id="PSS22961.1"/>
    </source>
</evidence>
<reference evidence="2 3" key="1">
    <citation type="journal article" date="2018" name="New Phytol.">
        <title>Comparative genomics and transcriptomics depict ericoid mycorrhizal fungi as versatile saprotrophs and plant mutualists.</title>
        <authorList>
            <person name="Martino E."/>
            <person name="Morin E."/>
            <person name="Grelet G.A."/>
            <person name="Kuo A."/>
            <person name="Kohler A."/>
            <person name="Daghino S."/>
            <person name="Barry K.W."/>
            <person name="Cichocki N."/>
            <person name="Clum A."/>
            <person name="Dockter R.B."/>
            <person name="Hainaut M."/>
            <person name="Kuo R.C."/>
            <person name="LaButti K."/>
            <person name="Lindahl B.D."/>
            <person name="Lindquist E.A."/>
            <person name="Lipzen A."/>
            <person name="Khouja H.R."/>
            <person name="Magnuson J."/>
            <person name="Murat C."/>
            <person name="Ohm R.A."/>
            <person name="Singer S.W."/>
            <person name="Spatafora J.W."/>
            <person name="Wang M."/>
            <person name="Veneault-Fourrey C."/>
            <person name="Henrissat B."/>
            <person name="Grigoriev I.V."/>
            <person name="Martin F.M."/>
            <person name="Perotto S."/>
        </authorList>
    </citation>
    <scope>NUCLEOTIDE SEQUENCE [LARGE SCALE GENOMIC DNA]</scope>
    <source>
        <strain evidence="2 3">ATCC 22711</strain>
    </source>
</reference>
<dbReference type="GeneID" id="36573396"/>
<dbReference type="STRING" id="857342.A0A2T3B7Z8"/>
<accession>A0A2T3B7Z8</accession>
<dbReference type="EMBL" id="KZ679008">
    <property type="protein sequence ID" value="PSS22961.1"/>
    <property type="molecule type" value="Genomic_DNA"/>
</dbReference>
<proteinExistence type="predicted"/>
<sequence length="314" mass="34320">MADSKVAIFPASGGIGGSTLTHLVDAIDPSRIIAIVRNPDNISSRNRNSGISIRVADYDKESTLEHAFDNASILNLISYASIQHKHRYNAHKLAIDAARKSGVKHIFYSSLAFAGDGEPISEAHVMQAHLDTEKYLASIAAQDPSFTYTVVRIGLYSESFPLYTAFFDLKNPSDEIRIPHDGSGPGIAWAKQDELGEAAAKLMKSYLASPKTFAYINKIILLSGPRVWSLSETAEVLGRVAKKPVKIRQVTVEQYSLQPQVQRGMTYGGGDLAPAWATAFEAIRRGEAAVVTPHLRQLLGREPEPFDQTIAKMV</sequence>
<dbReference type="Gene3D" id="3.40.50.720">
    <property type="entry name" value="NAD(P)-binding Rossmann-like Domain"/>
    <property type="match status" value="1"/>
</dbReference>
<keyword evidence="3" id="KW-1185">Reference proteome</keyword>
<evidence type="ECO:0000313" key="3">
    <source>
        <dbReference type="Proteomes" id="UP000241818"/>
    </source>
</evidence>
<gene>
    <name evidence="2" type="ORF">M430DRAFT_25921</name>
</gene>
<dbReference type="InterPro" id="IPR036291">
    <property type="entry name" value="NAD(P)-bd_dom_sf"/>
</dbReference>
<dbReference type="InterPro" id="IPR052718">
    <property type="entry name" value="NmrA-type_oxidoreductase"/>
</dbReference>
<dbReference type="InterPro" id="IPR008030">
    <property type="entry name" value="NmrA-like"/>
</dbReference>
<dbReference type="SUPFAM" id="SSF51735">
    <property type="entry name" value="NAD(P)-binding Rossmann-fold domains"/>
    <property type="match status" value="1"/>
</dbReference>
<feature type="domain" description="NmrA-like" evidence="1">
    <location>
        <begin position="3"/>
        <end position="254"/>
    </location>
</feature>
<dbReference type="InParanoid" id="A0A2T3B7Z8"/>
<dbReference type="Gene3D" id="3.90.25.10">
    <property type="entry name" value="UDP-galactose 4-epimerase, domain 1"/>
    <property type="match status" value="1"/>
</dbReference>
<dbReference type="PANTHER" id="PTHR47129:SF1">
    <property type="entry name" value="NMRA-LIKE DOMAIN-CONTAINING PROTEIN"/>
    <property type="match status" value="1"/>
</dbReference>
<dbReference type="AlphaFoldDB" id="A0A2T3B7Z8"/>
<name>A0A2T3B7Z8_AMORE</name>
<protein>
    <recommendedName>
        <fullName evidence="1">NmrA-like domain-containing protein</fullName>
    </recommendedName>
</protein>
<dbReference type="OrthoDB" id="419598at2759"/>
<evidence type="ECO:0000259" key="1">
    <source>
        <dbReference type="Pfam" id="PF05368"/>
    </source>
</evidence>